<keyword evidence="8" id="KW-1133">Transmembrane helix</keyword>
<keyword evidence="7" id="KW-0560">Oxidoreductase</keyword>
<comment type="cofactor">
    <cofactor evidence="1 6">
        <name>heme</name>
        <dbReference type="ChEBI" id="CHEBI:30413"/>
    </cofactor>
</comment>
<gene>
    <name evidence="9" type="ORF">B0T18DRAFT_331847</name>
</gene>
<evidence type="ECO:0000256" key="5">
    <source>
        <dbReference type="ARBA" id="ARBA00023004"/>
    </source>
</evidence>
<dbReference type="InterPro" id="IPR001128">
    <property type="entry name" value="Cyt_P450"/>
</dbReference>
<evidence type="ECO:0000313" key="9">
    <source>
        <dbReference type="EMBL" id="KAK0740138.1"/>
    </source>
</evidence>
<keyword evidence="8" id="KW-0812">Transmembrane</keyword>
<evidence type="ECO:0000256" key="6">
    <source>
        <dbReference type="PIRSR" id="PIRSR602401-1"/>
    </source>
</evidence>
<feature type="binding site" description="axial binding residue" evidence="6">
    <location>
        <position position="450"/>
    </location>
    <ligand>
        <name>heme</name>
        <dbReference type="ChEBI" id="CHEBI:30413"/>
    </ligand>
    <ligandPart>
        <name>Fe</name>
        <dbReference type="ChEBI" id="CHEBI:18248"/>
    </ligandPart>
</feature>
<keyword evidence="7" id="KW-0503">Monooxygenase</keyword>
<keyword evidence="5 6" id="KW-0408">Iron</keyword>
<dbReference type="Proteomes" id="UP001172155">
    <property type="component" value="Unassembled WGS sequence"/>
</dbReference>
<dbReference type="PANTHER" id="PTHR24305">
    <property type="entry name" value="CYTOCHROME P450"/>
    <property type="match status" value="1"/>
</dbReference>
<sequence length="510" mass="58348">MAGDITNPSPILLSFFTLPSILLSFFALSILHLLTLTIYRLYLHPLSKFPGPRLAALTNWYEFYYDVLLQGQFTAHIQQLHQIHGPIIRVSPTELHISDPAYFDTLYSRSGRRNKYHYFANRFGGASDSFSTVDHELHRVRRKAISPFFSAGRIADFQPVIQKEVDKFCEILSGYGDGEVIRLGKGWMALTTDIITEYAFGKSYNQLKSPGFAETLHEALVAIYVTGHFALHFPVVFPILDRLPEWFVKRTQPDVLPVVGLRKDLARRIREIREGINTNHKDVIHPTIFHELLNSDLPDEEKRDARLGDEAQLIIAAGLITTSWALTVGSFHIIKNPSAAARIRDEVRGVERPWDWRKLEKLPFLNASVHEAIRLSHGITTRDPRLAPDDEIKYGDWVIPKNTPVSMTTVDVLMNEDIFPEPKRFVPERWLENPDLVRHFVPFGKGSRQCLGINLAMAELYLAIATVFNRFDFDLHDTDESDVEMKHAYLVPYAKWESKGVLVTIRSARH</sequence>
<dbReference type="EMBL" id="JAUKUD010000006">
    <property type="protein sequence ID" value="KAK0740138.1"/>
    <property type="molecule type" value="Genomic_DNA"/>
</dbReference>
<dbReference type="GO" id="GO:0005506">
    <property type="term" value="F:iron ion binding"/>
    <property type="evidence" value="ECO:0007669"/>
    <property type="project" value="InterPro"/>
</dbReference>
<dbReference type="AlphaFoldDB" id="A0AA40BTK6"/>
<feature type="transmembrane region" description="Helical" evidence="8">
    <location>
        <begin position="20"/>
        <end position="43"/>
    </location>
</feature>
<dbReference type="PANTHER" id="PTHR24305:SF166">
    <property type="entry name" value="CYTOCHROME P450 12A4, MITOCHONDRIAL-RELATED"/>
    <property type="match status" value="1"/>
</dbReference>
<evidence type="ECO:0000256" key="3">
    <source>
        <dbReference type="ARBA" id="ARBA00022617"/>
    </source>
</evidence>
<dbReference type="SUPFAM" id="SSF48264">
    <property type="entry name" value="Cytochrome P450"/>
    <property type="match status" value="1"/>
</dbReference>
<reference evidence="9" key="1">
    <citation type="submission" date="2023-06" db="EMBL/GenBank/DDBJ databases">
        <title>Genome-scale phylogeny and comparative genomics of the fungal order Sordariales.</title>
        <authorList>
            <consortium name="Lawrence Berkeley National Laboratory"/>
            <person name="Hensen N."/>
            <person name="Bonometti L."/>
            <person name="Westerberg I."/>
            <person name="Brannstrom I.O."/>
            <person name="Guillou S."/>
            <person name="Cros-Aarteil S."/>
            <person name="Calhoun S."/>
            <person name="Haridas S."/>
            <person name="Kuo A."/>
            <person name="Mondo S."/>
            <person name="Pangilinan J."/>
            <person name="Riley R."/>
            <person name="LaButti K."/>
            <person name="Andreopoulos B."/>
            <person name="Lipzen A."/>
            <person name="Chen C."/>
            <person name="Yanf M."/>
            <person name="Daum C."/>
            <person name="Ng V."/>
            <person name="Clum A."/>
            <person name="Steindorff A."/>
            <person name="Ohm R."/>
            <person name="Martin F."/>
            <person name="Silar P."/>
            <person name="Natvig D."/>
            <person name="Lalanne C."/>
            <person name="Gautier V."/>
            <person name="Ament-velasquez S.L."/>
            <person name="Kruys A."/>
            <person name="Hutchinson M.I."/>
            <person name="Powell A.J."/>
            <person name="Barry K."/>
            <person name="Miller A.N."/>
            <person name="Grigoriev I.V."/>
            <person name="Debuchy R."/>
            <person name="Gladieux P."/>
            <person name="Thoren M.H."/>
            <person name="Johannesson H."/>
        </authorList>
    </citation>
    <scope>NUCLEOTIDE SEQUENCE</scope>
    <source>
        <strain evidence="9">SMH3187-1</strain>
    </source>
</reference>
<keyword evidence="4 6" id="KW-0479">Metal-binding</keyword>
<comment type="caution">
    <text evidence="9">The sequence shown here is derived from an EMBL/GenBank/DDBJ whole genome shotgun (WGS) entry which is preliminary data.</text>
</comment>
<name>A0AA40BTK6_9PEZI</name>
<dbReference type="Pfam" id="PF00067">
    <property type="entry name" value="p450"/>
    <property type="match status" value="1"/>
</dbReference>
<dbReference type="InterPro" id="IPR002401">
    <property type="entry name" value="Cyt_P450_E_grp-I"/>
</dbReference>
<dbReference type="CDD" id="cd11062">
    <property type="entry name" value="CYP58-like"/>
    <property type="match status" value="1"/>
</dbReference>
<dbReference type="InterPro" id="IPR036396">
    <property type="entry name" value="Cyt_P450_sf"/>
</dbReference>
<organism evidence="9 10">
    <name type="scientific">Schizothecium vesticola</name>
    <dbReference type="NCBI Taxonomy" id="314040"/>
    <lineage>
        <taxon>Eukaryota</taxon>
        <taxon>Fungi</taxon>
        <taxon>Dikarya</taxon>
        <taxon>Ascomycota</taxon>
        <taxon>Pezizomycotina</taxon>
        <taxon>Sordariomycetes</taxon>
        <taxon>Sordariomycetidae</taxon>
        <taxon>Sordariales</taxon>
        <taxon>Schizotheciaceae</taxon>
        <taxon>Schizothecium</taxon>
    </lineage>
</organism>
<comment type="similarity">
    <text evidence="2 7">Belongs to the cytochrome P450 family.</text>
</comment>
<evidence type="ECO:0000256" key="4">
    <source>
        <dbReference type="ARBA" id="ARBA00022723"/>
    </source>
</evidence>
<evidence type="ECO:0000256" key="8">
    <source>
        <dbReference type="SAM" id="Phobius"/>
    </source>
</evidence>
<dbReference type="PRINTS" id="PR00463">
    <property type="entry name" value="EP450I"/>
</dbReference>
<keyword evidence="10" id="KW-1185">Reference proteome</keyword>
<evidence type="ECO:0000256" key="7">
    <source>
        <dbReference type="RuleBase" id="RU000461"/>
    </source>
</evidence>
<proteinExistence type="inferred from homology"/>
<evidence type="ECO:0000313" key="10">
    <source>
        <dbReference type="Proteomes" id="UP001172155"/>
    </source>
</evidence>
<dbReference type="InterPro" id="IPR017972">
    <property type="entry name" value="Cyt_P450_CS"/>
</dbReference>
<protein>
    <submittedName>
        <fullName evidence="9">Cytochrome P450</fullName>
    </submittedName>
</protein>
<dbReference type="PRINTS" id="PR00385">
    <property type="entry name" value="P450"/>
</dbReference>
<evidence type="ECO:0000256" key="1">
    <source>
        <dbReference type="ARBA" id="ARBA00001971"/>
    </source>
</evidence>
<dbReference type="PROSITE" id="PS00086">
    <property type="entry name" value="CYTOCHROME_P450"/>
    <property type="match status" value="1"/>
</dbReference>
<evidence type="ECO:0000256" key="2">
    <source>
        <dbReference type="ARBA" id="ARBA00010617"/>
    </source>
</evidence>
<keyword evidence="8" id="KW-0472">Membrane</keyword>
<dbReference type="GO" id="GO:0020037">
    <property type="term" value="F:heme binding"/>
    <property type="evidence" value="ECO:0007669"/>
    <property type="project" value="InterPro"/>
</dbReference>
<dbReference type="GO" id="GO:0004497">
    <property type="term" value="F:monooxygenase activity"/>
    <property type="evidence" value="ECO:0007669"/>
    <property type="project" value="UniProtKB-KW"/>
</dbReference>
<keyword evidence="3 6" id="KW-0349">Heme</keyword>
<dbReference type="GO" id="GO:0016705">
    <property type="term" value="F:oxidoreductase activity, acting on paired donors, with incorporation or reduction of molecular oxygen"/>
    <property type="evidence" value="ECO:0007669"/>
    <property type="project" value="InterPro"/>
</dbReference>
<dbReference type="InterPro" id="IPR050121">
    <property type="entry name" value="Cytochrome_P450_monoxygenase"/>
</dbReference>
<accession>A0AA40BTK6</accession>
<dbReference type="Gene3D" id="1.10.630.10">
    <property type="entry name" value="Cytochrome P450"/>
    <property type="match status" value="1"/>
</dbReference>